<dbReference type="InterPro" id="IPR013830">
    <property type="entry name" value="SGNH_hydro"/>
</dbReference>
<dbReference type="PANTHER" id="PTHR14209:SF19">
    <property type="entry name" value="ISOAMYL ACETATE-HYDROLYZING ESTERASE 1 HOMOLOG"/>
    <property type="match status" value="1"/>
</dbReference>
<protein>
    <recommendedName>
        <fullName evidence="6">SGNH hydrolase-type esterase domain-containing protein</fullName>
    </recommendedName>
</protein>
<accession>A0A7H8UL50</accession>
<dbReference type="EMBL" id="CP056117">
    <property type="protein sequence ID" value="QLA00360.1"/>
    <property type="molecule type" value="Genomic_DNA"/>
</dbReference>
<evidence type="ECO:0000259" key="1">
    <source>
        <dbReference type="Pfam" id="PF13472"/>
    </source>
</evidence>
<name>A0A7H8UL50_ENTCL</name>
<reference evidence="4 5" key="1">
    <citation type="submission" date="2020-06" db="EMBL/GenBank/DDBJ databases">
        <title>Long-read sequencing of DSM26481-BlokeschLab.</title>
        <authorList>
            <person name="Blokesch M."/>
        </authorList>
    </citation>
    <scope>NUCLEOTIDE SEQUENCE [LARGE SCALE GENOMIC DNA]</scope>
    <source>
        <strain evidence="4 5">DSM 26481</strain>
    </source>
</reference>
<organism evidence="4 5">
    <name type="scientific">Enterobacter cloacae</name>
    <dbReference type="NCBI Taxonomy" id="550"/>
    <lineage>
        <taxon>Bacteria</taxon>
        <taxon>Pseudomonadati</taxon>
        <taxon>Pseudomonadota</taxon>
        <taxon>Gammaproteobacteria</taxon>
        <taxon>Enterobacterales</taxon>
        <taxon>Enterobacteriaceae</taxon>
        <taxon>Enterobacter</taxon>
        <taxon>Enterobacter cloacae complex</taxon>
    </lineage>
</organism>
<dbReference type="Pfam" id="PF13472">
    <property type="entry name" value="Lipase_GDSL_2"/>
    <property type="match status" value="1"/>
</dbReference>
<dbReference type="Gene3D" id="2.10.10.80">
    <property type="match status" value="1"/>
</dbReference>
<dbReference type="InterPro" id="IPR045136">
    <property type="entry name" value="Iah1-like"/>
</dbReference>
<dbReference type="SUPFAM" id="SSF52266">
    <property type="entry name" value="SGNH hydrolase"/>
    <property type="match status" value="1"/>
</dbReference>
<evidence type="ECO:0000313" key="5">
    <source>
        <dbReference type="Proteomes" id="UP000509421"/>
    </source>
</evidence>
<sequence length="641" mass="70206">MATQPANLPVPSESPRDLKFNAGKIDEFVTSDNHEYIDRFGDKHRTIAGINYDANQAMLQYGYITKKSFEIGAALDTPNTVLQWESNGEFYRWDGDWSQPKEVSAGSTPDSTGGIGEGKWVGVGDASLRTELAEVGSDTLISGKPAGELVNDAESALTLAQLSDVVDIGTQQIPGKQLHALQRLNMSRYAEKVARDSAAITIVCRGDSLTYGEDTTVAPTPADPNPTPAGRVHTKTRAATPYPQALQGYLQQAFSSTVTVINQGYSGDNTKLGWGDWSTNVNSDLTIIMYGTNDAAEGFTPYQSISDYVLYYKKIIARELVKGTPVVMITPPPQKQYGGNVRLLDAYRQAAFNIAEEYGIPVLDGVEVFYGVDSTRFSDNVHFREEGYKYLAARVFAFILSKFNNPTKVKAGSNVNVRTFEASMKLKESTWGTQLNKAGMFSPPLASFTGGYVIETSQLGNKVFVCFYAEHDDIVITPSVSFSNATLSVELDFGLPQSQYSLDDRVWDAIGSDITAKPASSFNLSALNTTISLNRETGYDTQKTGRLHIASRGWHVIAFNLISNSSSSSPLLTIAGMSFLSYESQILWDVNKFVRKLSQNPVNNVVPRFVGEEYLDTTAGQFEWYKATGTTAASWKKITNT</sequence>
<evidence type="ECO:0008006" key="6">
    <source>
        <dbReference type="Google" id="ProtNLM"/>
    </source>
</evidence>
<dbReference type="Proteomes" id="UP000509421">
    <property type="component" value="Chromosome"/>
</dbReference>
<proteinExistence type="predicted"/>
<evidence type="ECO:0000313" key="4">
    <source>
        <dbReference type="EMBL" id="QLA00360.1"/>
    </source>
</evidence>
<dbReference type="GO" id="GO:0016788">
    <property type="term" value="F:hydrolase activity, acting on ester bonds"/>
    <property type="evidence" value="ECO:0007669"/>
    <property type="project" value="UniProtKB-ARBA"/>
</dbReference>
<feature type="domain" description="SGNH hydrolase-type esterase" evidence="1">
    <location>
        <begin position="206"/>
        <end position="389"/>
    </location>
</feature>
<dbReference type="InterPro" id="IPR040775">
    <property type="entry name" value="Tail_spike_N"/>
</dbReference>
<feature type="domain" description="Tail spike TSP1/Gp66 N-terminal" evidence="2">
    <location>
        <begin position="63"/>
        <end position="125"/>
    </location>
</feature>
<evidence type="ECO:0000259" key="2">
    <source>
        <dbReference type="Pfam" id="PF18668"/>
    </source>
</evidence>
<evidence type="ECO:0000313" key="3">
    <source>
        <dbReference type="EMBL" id="QLA00303.1"/>
    </source>
</evidence>
<dbReference type="RefSeq" id="WP_176611099.1">
    <property type="nucleotide sequence ID" value="NZ_CP056117.1"/>
</dbReference>
<dbReference type="EMBL" id="CP056117">
    <property type="protein sequence ID" value="QLA00303.1"/>
    <property type="molecule type" value="Genomic_DNA"/>
</dbReference>
<dbReference type="PANTHER" id="PTHR14209">
    <property type="entry name" value="ISOAMYL ACETATE-HYDROLYZING ESTERASE 1"/>
    <property type="match status" value="1"/>
</dbReference>
<dbReference type="Pfam" id="PF18668">
    <property type="entry name" value="Tail_spike_N"/>
    <property type="match status" value="1"/>
</dbReference>
<dbReference type="AlphaFoldDB" id="A0A7H8UL50"/>
<dbReference type="Gene3D" id="3.40.50.1110">
    <property type="entry name" value="SGNH hydrolase"/>
    <property type="match status" value="1"/>
</dbReference>
<gene>
    <name evidence="3" type="ORF">HWQ14_22735</name>
    <name evidence="4" type="ORF">HWQ14_23060</name>
</gene>
<dbReference type="InterPro" id="IPR036514">
    <property type="entry name" value="SGNH_hydro_sf"/>
</dbReference>